<organism evidence="1 7">
    <name type="scientific">Metallosphaera sedula</name>
    <dbReference type="NCBI Taxonomy" id="43687"/>
    <lineage>
        <taxon>Archaea</taxon>
        <taxon>Thermoproteota</taxon>
        <taxon>Thermoprotei</taxon>
        <taxon>Sulfolobales</taxon>
        <taxon>Sulfolobaceae</taxon>
        <taxon>Metallosphaera</taxon>
    </lineage>
</organism>
<protein>
    <submittedName>
        <fullName evidence="1">Uncharacterized protein</fullName>
    </submittedName>
</protein>
<dbReference type="EMBL" id="CP008822">
    <property type="protein sequence ID" value="AIM26524.1"/>
    <property type="molecule type" value="Genomic_DNA"/>
</dbReference>
<name>A0A088E269_9CREN</name>
<dbReference type="Proteomes" id="UP000029084">
    <property type="component" value="Chromosome"/>
</dbReference>
<dbReference type="EMBL" id="CP012173">
    <property type="protein sequence ID" value="AKV75757.1"/>
    <property type="molecule type" value="Genomic_DNA"/>
</dbReference>
<dbReference type="GeneID" id="91754807"/>
<evidence type="ECO:0000313" key="10">
    <source>
        <dbReference type="Proteomes" id="UP000062398"/>
    </source>
</evidence>
<dbReference type="Proteomes" id="UP000062475">
    <property type="component" value="Chromosome"/>
</dbReference>
<reference evidence="9 10" key="2">
    <citation type="journal article" date="2015" name="Genome Announc.">
        <title>Complete Genome Sequences of Evolved Arsenate-Resistant Metallosphaera sedula Strains.</title>
        <authorList>
            <person name="Ai C."/>
            <person name="McCarthy S."/>
            <person name="Schackwitz W."/>
            <person name="Martin J."/>
            <person name="Lipzen A."/>
            <person name="Blum P."/>
        </authorList>
    </citation>
    <scope>NUCLEOTIDE SEQUENCE [LARGE SCALE GENOMIC DNA]</scope>
    <source>
        <strain evidence="4 10">ARS120-1</strain>
        <strain evidence="5 9">ARS120-2</strain>
        <strain evidence="2 12">ARS50-1</strain>
        <strain evidence="3 11">ARS50-2</strain>
    </source>
</reference>
<gene>
    <name evidence="1" type="ORF">HA72_0360</name>
    <name evidence="2" type="ORF">MsedA_0373</name>
    <name evidence="3" type="ORF">MsedB_0373</name>
    <name evidence="4" type="ORF">MsedC_0372</name>
    <name evidence="5" type="ORF">MsedD_0373</name>
    <name evidence="6" type="ORF">MsedE_0373</name>
</gene>
<dbReference type="Proteomes" id="UP000056255">
    <property type="component" value="Chromosome"/>
</dbReference>
<evidence type="ECO:0000313" key="5">
    <source>
        <dbReference type="EMBL" id="AKV80249.1"/>
    </source>
</evidence>
<dbReference type="EMBL" id="CP012174">
    <property type="protein sequence ID" value="AKV78004.1"/>
    <property type="molecule type" value="Genomic_DNA"/>
</dbReference>
<evidence type="ECO:0000313" key="6">
    <source>
        <dbReference type="EMBL" id="AKV82495.1"/>
    </source>
</evidence>
<evidence type="ECO:0000313" key="4">
    <source>
        <dbReference type="EMBL" id="AKV78004.1"/>
    </source>
</evidence>
<dbReference type="Proteomes" id="UP000062398">
    <property type="component" value="Chromosome"/>
</dbReference>
<reference evidence="6 8" key="3">
    <citation type="submission" date="2015-07" db="EMBL/GenBank/DDBJ databases">
        <title>Physiological, transcriptional responses and genome re-sequencing of acid resistant extremely thermoacidophilic Metallosphaera sedula SARC-M1.</title>
        <authorList>
            <person name="Ai C."/>
            <person name="McCarthy S."/>
            <person name="Eckrich V."/>
            <person name="Rudrappa D."/>
            <person name="Qiu G."/>
            <person name="Blum P."/>
        </authorList>
    </citation>
    <scope>NUCLEOTIDE SEQUENCE [LARGE SCALE GENOMIC DNA]</scope>
    <source>
        <strain evidence="6 8">SARC-M1</strain>
    </source>
</reference>
<dbReference type="Proteomes" id="UP000068832">
    <property type="component" value="Chromosome"/>
</dbReference>
<evidence type="ECO:0000313" key="12">
    <source>
        <dbReference type="Proteomes" id="UP000068832"/>
    </source>
</evidence>
<dbReference type="EMBL" id="CP012172">
    <property type="protein sequence ID" value="AKV73515.1"/>
    <property type="molecule type" value="Genomic_DNA"/>
</dbReference>
<dbReference type="Proteomes" id="UP000061362">
    <property type="component" value="Chromosome"/>
</dbReference>
<evidence type="ECO:0000313" key="3">
    <source>
        <dbReference type="EMBL" id="AKV75757.1"/>
    </source>
</evidence>
<sequence length="90" mass="10251">MRKVYLRHDSTVSKTGNDMEIEFTLVKEDRKSWRIRLTSRSSDPYQSLMNPHLSQYGKMCHETTGTGYVCPVCNLEIDEYGYCGCGTGSS</sequence>
<dbReference type="PATRIC" id="fig|43687.5.peg.371"/>
<evidence type="ECO:0000313" key="11">
    <source>
        <dbReference type="Proteomes" id="UP000062475"/>
    </source>
</evidence>
<dbReference type="EMBL" id="CP012176">
    <property type="protein sequence ID" value="AKV82495.1"/>
    <property type="molecule type" value="Genomic_DNA"/>
</dbReference>
<proteinExistence type="predicted"/>
<reference evidence="1 7" key="1">
    <citation type="journal article" date="2014" name="J. Bacteriol.">
        <title>Role of an Archaeal PitA Transporter in the Copper and Arsenic Resistance of Metallosphaera sedula, an Extreme Thermoacidophile.</title>
        <authorList>
            <person name="McCarthy S."/>
            <person name="Ai C."/>
            <person name="Wheaton G."/>
            <person name="Tevatia R."/>
            <person name="Eckrich V."/>
            <person name="Kelly R."/>
            <person name="Blum P."/>
        </authorList>
    </citation>
    <scope>NUCLEOTIDE SEQUENCE [LARGE SCALE GENOMIC DNA]</scope>
    <source>
        <strain evidence="1 7">CuR1</strain>
    </source>
</reference>
<evidence type="ECO:0000313" key="1">
    <source>
        <dbReference type="EMBL" id="AIM26524.1"/>
    </source>
</evidence>
<dbReference type="EMBL" id="CP012175">
    <property type="protein sequence ID" value="AKV80249.1"/>
    <property type="molecule type" value="Genomic_DNA"/>
</dbReference>
<dbReference type="AlphaFoldDB" id="A0A088E269"/>
<evidence type="ECO:0000313" key="9">
    <source>
        <dbReference type="Proteomes" id="UP000061362"/>
    </source>
</evidence>
<dbReference type="OMA" id="KMCHETT"/>
<evidence type="ECO:0000313" key="8">
    <source>
        <dbReference type="Proteomes" id="UP000056255"/>
    </source>
</evidence>
<dbReference type="RefSeq" id="WP_011921505.1">
    <property type="nucleotide sequence ID" value="NZ_AP019770.1"/>
</dbReference>
<accession>A0A088E269</accession>
<evidence type="ECO:0000313" key="2">
    <source>
        <dbReference type="EMBL" id="AKV73515.1"/>
    </source>
</evidence>
<evidence type="ECO:0000313" key="7">
    <source>
        <dbReference type="Proteomes" id="UP000029084"/>
    </source>
</evidence>